<dbReference type="AlphaFoldDB" id="A0A1Y1XSK1"/>
<evidence type="ECO:0000313" key="2">
    <source>
        <dbReference type="Proteomes" id="UP000193498"/>
    </source>
</evidence>
<reference evidence="1 2" key="1">
    <citation type="submission" date="2016-07" db="EMBL/GenBank/DDBJ databases">
        <title>Pervasive Adenine N6-methylation of Active Genes in Fungi.</title>
        <authorList>
            <consortium name="DOE Joint Genome Institute"/>
            <person name="Mondo S.J."/>
            <person name="Dannebaum R.O."/>
            <person name="Kuo R.C."/>
            <person name="Labutti K."/>
            <person name="Haridas S."/>
            <person name="Kuo A."/>
            <person name="Salamov A."/>
            <person name="Ahrendt S.R."/>
            <person name="Lipzen A."/>
            <person name="Sullivan W."/>
            <person name="Andreopoulos W.B."/>
            <person name="Clum A."/>
            <person name="Lindquist E."/>
            <person name="Daum C."/>
            <person name="Ramamoorthy G.K."/>
            <person name="Gryganskyi A."/>
            <person name="Culley D."/>
            <person name="Magnuson J.K."/>
            <person name="James T.Y."/>
            <person name="O'Malley M.A."/>
            <person name="Stajich J.E."/>
            <person name="Spatafora J.W."/>
            <person name="Visel A."/>
            <person name="Grigoriev I.V."/>
        </authorList>
    </citation>
    <scope>NUCLEOTIDE SEQUENCE [LARGE SCALE GENOMIC DNA]</scope>
    <source>
        <strain evidence="1 2">CBS 931.73</strain>
    </source>
</reference>
<evidence type="ECO:0000313" key="1">
    <source>
        <dbReference type="EMBL" id="ORX88737.1"/>
    </source>
</evidence>
<protein>
    <submittedName>
        <fullName evidence="1">Uncharacterized protein</fullName>
    </submittedName>
</protein>
<keyword evidence="2" id="KW-1185">Reference proteome</keyword>
<organism evidence="1 2">
    <name type="scientific">Basidiobolus meristosporus CBS 931.73</name>
    <dbReference type="NCBI Taxonomy" id="1314790"/>
    <lineage>
        <taxon>Eukaryota</taxon>
        <taxon>Fungi</taxon>
        <taxon>Fungi incertae sedis</taxon>
        <taxon>Zoopagomycota</taxon>
        <taxon>Entomophthoromycotina</taxon>
        <taxon>Basidiobolomycetes</taxon>
        <taxon>Basidiobolales</taxon>
        <taxon>Basidiobolaceae</taxon>
        <taxon>Basidiobolus</taxon>
    </lineage>
</organism>
<gene>
    <name evidence="1" type="ORF">K493DRAFT_341107</name>
</gene>
<dbReference type="InParanoid" id="A0A1Y1XSK1"/>
<dbReference type="EMBL" id="MCFE01000502">
    <property type="protein sequence ID" value="ORX88737.1"/>
    <property type="molecule type" value="Genomic_DNA"/>
</dbReference>
<accession>A0A1Y1XSK1</accession>
<dbReference type="Proteomes" id="UP000193498">
    <property type="component" value="Unassembled WGS sequence"/>
</dbReference>
<proteinExistence type="predicted"/>
<sequence length="172" mass="19556">MAHPTQYFIENRAWRACSLDDTKDLEANETTSLGSSFTDDCTDDSEVEYWGRYGNAPVYNPSSFRRAEDPADYDSYWDQYENMGSETPPLREETCKQSVMNTTISIEAPAEFRSDMHPHNQIPTCKPIQSNLNPQDLASILTQKLQGILLEEQENAQMGINTHPKTPHHLGQ</sequence>
<comment type="caution">
    <text evidence="1">The sequence shown here is derived from an EMBL/GenBank/DDBJ whole genome shotgun (WGS) entry which is preliminary data.</text>
</comment>
<name>A0A1Y1XSK1_9FUNG</name>